<organism evidence="1 2">
    <name type="scientific">Collibacillus ludicampi</name>
    <dbReference type="NCBI Taxonomy" id="2771369"/>
    <lineage>
        <taxon>Bacteria</taxon>
        <taxon>Bacillati</taxon>
        <taxon>Bacillota</taxon>
        <taxon>Bacilli</taxon>
        <taxon>Bacillales</taxon>
        <taxon>Alicyclobacillaceae</taxon>
        <taxon>Collibacillus</taxon>
    </lineage>
</organism>
<dbReference type="AlphaFoldDB" id="A0AAV4LGC2"/>
<evidence type="ECO:0000313" key="2">
    <source>
        <dbReference type="Proteomes" id="UP001057291"/>
    </source>
</evidence>
<dbReference type="Pfam" id="PF06935">
    <property type="entry name" value="DUF1284"/>
    <property type="match status" value="1"/>
</dbReference>
<protein>
    <recommendedName>
        <fullName evidence="3">DUF1284 domain-containing protein</fullName>
    </recommendedName>
</protein>
<reference evidence="1" key="1">
    <citation type="journal article" date="2023" name="Int. J. Syst. Evol. Microbiol.">
        <title>Collibacillus ludicampi gen. nov., sp. nov., a new soil bacterium of the family Alicyclobacillaceae.</title>
        <authorList>
            <person name="Jojima T."/>
            <person name="Ioku Y."/>
            <person name="Fukuta Y."/>
            <person name="Shirasaka N."/>
            <person name="Matsumura Y."/>
            <person name="Mori M."/>
        </authorList>
    </citation>
    <scope>NUCLEOTIDE SEQUENCE</scope>
    <source>
        <strain evidence="1">TP075</strain>
    </source>
</reference>
<evidence type="ECO:0000313" key="1">
    <source>
        <dbReference type="EMBL" id="GIM46852.1"/>
    </source>
</evidence>
<dbReference type="InterPro" id="IPR009702">
    <property type="entry name" value="DUF1284"/>
</dbReference>
<evidence type="ECO:0008006" key="3">
    <source>
        <dbReference type="Google" id="ProtNLM"/>
    </source>
</evidence>
<dbReference type="Proteomes" id="UP001057291">
    <property type="component" value="Unassembled WGS sequence"/>
</dbReference>
<proteinExistence type="predicted"/>
<keyword evidence="2" id="KW-1185">Reference proteome</keyword>
<comment type="caution">
    <text evidence="1">The sequence shown here is derived from an EMBL/GenBank/DDBJ whole genome shotgun (WGS) entry which is preliminary data.</text>
</comment>
<name>A0AAV4LGC2_9BACL</name>
<dbReference type="EMBL" id="BOQE01000001">
    <property type="protein sequence ID" value="GIM46852.1"/>
    <property type="molecule type" value="Genomic_DNA"/>
</dbReference>
<sequence length="147" mass="16773">MQRILRGHHILCVHGFQGMGYSPEFVKNMTEIVEEIRNNQMNFPIQVISGLDDVCDKCPNKGDGFCKAFDDHVKELDQRIMEHIGLTHGDLFDKAKLLRLTAEKVEPDDLDVLCAGCSWLSYGVCKEGIKKLKKEYKEKASQEEEQS</sequence>
<gene>
    <name evidence="1" type="ORF">DNHGIG_24010</name>
</gene>
<accession>A0AAV4LGC2</accession>